<keyword evidence="3" id="KW-1185">Reference proteome</keyword>
<gene>
    <name evidence="2" type="ORF">CIPAW_03G000600</name>
</gene>
<evidence type="ECO:0000259" key="1">
    <source>
        <dbReference type="Pfam" id="PF03372"/>
    </source>
</evidence>
<dbReference type="GO" id="GO:0006281">
    <property type="term" value="P:DNA repair"/>
    <property type="evidence" value="ECO:0007669"/>
    <property type="project" value="InterPro"/>
</dbReference>
<comment type="caution">
    <text evidence="2">The sequence shown here is derived from an EMBL/GenBank/DDBJ whole genome shotgun (WGS) entry which is preliminary data.</text>
</comment>
<dbReference type="EMBL" id="CM031811">
    <property type="protein sequence ID" value="KAG6658977.1"/>
    <property type="molecule type" value="Genomic_DNA"/>
</dbReference>
<protein>
    <recommendedName>
        <fullName evidence="1">Endonuclease/exonuclease/phosphatase domain-containing protein</fullName>
    </recommendedName>
</protein>
<dbReference type="GO" id="GO:0003677">
    <property type="term" value="F:DNA binding"/>
    <property type="evidence" value="ECO:0007669"/>
    <property type="project" value="InterPro"/>
</dbReference>
<dbReference type="AlphaFoldDB" id="A0A8T1QWS6"/>
<dbReference type="PROSITE" id="PS00726">
    <property type="entry name" value="AP_NUCLEASE_F1_1"/>
    <property type="match status" value="1"/>
</dbReference>
<evidence type="ECO:0000313" key="2">
    <source>
        <dbReference type="EMBL" id="KAG6658977.1"/>
    </source>
</evidence>
<dbReference type="InterPro" id="IPR020847">
    <property type="entry name" value="AP_endonuclease_F1_BS"/>
</dbReference>
<feature type="domain" description="Endonuclease/exonuclease/phosphatase" evidence="1">
    <location>
        <begin position="6"/>
        <end position="222"/>
    </location>
</feature>
<accession>A0A8T1QWS6</accession>
<dbReference type="InterPro" id="IPR005135">
    <property type="entry name" value="Endo/exonuclease/phosphatase"/>
</dbReference>
<sequence length="441" mass="51372">MKPKILSWNVRGLNNPNKRLRVKNLIRDWKADIVCLQETKLKFVDKSIIRNLWNCVYAGWTSLPSKGASGGIIVMWDKRVVDLVDEYIGKFVVACSFMSLEDKFAWGFAGVYGPNDDISRKFLWDEIAGLCNWWEGPWCIGGDFNTTRFSSERSGVSTSGSADFTTLLFELDLVDLPLAGGDYTWSNGRAWSRLDRFIVCPCWETHFPTLCQKHLPRLCSDHFPLILDCGGLHEGQRYFKFENMWLKMEGFLDKISSWWSSYQFSGSPSFVLAGKLKNLKNDLRIWNKEIFGNFNDQRANFFQELQRLEDKEVTGSLTVNEKERKMVVVAELEKITLMEEISWRQKSRALWLQEGDKCTNFFHRVANSHRRTNAIEVLHNKGRTISNRVTIKEHIVHFYEQLLKEQHPWRPKVDGLAFDSIDAQVQRSWKGRSKRRRCALF</sequence>
<proteinExistence type="predicted"/>
<dbReference type="Pfam" id="PF03372">
    <property type="entry name" value="Exo_endo_phos"/>
    <property type="match status" value="1"/>
</dbReference>
<dbReference type="Proteomes" id="UP000811609">
    <property type="component" value="Chromosome 3"/>
</dbReference>
<organism evidence="2 3">
    <name type="scientific">Carya illinoinensis</name>
    <name type="common">Pecan</name>
    <dbReference type="NCBI Taxonomy" id="32201"/>
    <lineage>
        <taxon>Eukaryota</taxon>
        <taxon>Viridiplantae</taxon>
        <taxon>Streptophyta</taxon>
        <taxon>Embryophyta</taxon>
        <taxon>Tracheophyta</taxon>
        <taxon>Spermatophyta</taxon>
        <taxon>Magnoliopsida</taxon>
        <taxon>eudicotyledons</taxon>
        <taxon>Gunneridae</taxon>
        <taxon>Pentapetalae</taxon>
        <taxon>rosids</taxon>
        <taxon>fabids</taxon>
        <taxon>Fagales</taxon>
        <taxon>Juglandaceae</taxon>
        <taxon>Carya</taxon>
    </lineage>
</organism>
<name>A0A8T1QWS6_CARIL</name>
<dbReference type="GO" id="GO:0004519">
    <property type="term" value="F:endonuclease activity"/>
    <property type="evidence" value="ECO:0007669"/>
    <property type="project" value="InterPro"/>
</dbReference>
<reference evidence="2" key="1">
    <citation type="submission" date="2020-12" db="EMBL/GenBank/DDBJ databases">
        <title>WGS assembly of Carya illinoinensis cv. Pawnee.</title>
        <authorList>
            <person name="Platts A."/>
            <person name="Shu S."/>
            <person name="Wright S."/>
            <person name="Barry K."/>
            <person name="Edger P."/>
            <person name="Pires J.C."/>
            <person name="Schmutz J."/>
        </authorList>
    </citation>
    <scope>NUCLEOTIDE SEQUENCE</scope>
    <source>
        <tissue evidence="2">Leaf</tissue>
    </source>
</reference>
<dbReference type="PANTHER" id="PTHR33710:SF64">
    <property type="entry name" value="ENDONUCLEASE_EXONUCLEASE_PHOSPHATASE DOMAIN-CONTAINING PROTEIN"/>
    <property type="match status" value="1"/>
</dbReference>
<evidence type="ECO:0000313" key="3">
    <source>
        <dbReference type="Proteomes" id="UP000811609"/>
    </source>
</evidence>
<dbReference type="PANTHER" id="PTHR33710">
    <property type="entry name" value="BNAC02G09200D PROTEIN"/>
    <property type="match status" value="1"/>
</dbReference>